<keyword evidence="4 6" id="KW-1133">Transmembrane helix</keyword>
<dbReference type="EMBL" id="SMAD01000011">
    <property type="protein sequence ID" value="TCS85613.1"/>
    <property type="molecule type" value="Genomic_DNA"/>
</dbReference>
<evidence type="ECO:0000256" key="3">
    <source>
        <dbReference type="ARBA" id="ARBA00022692"/>
    </source>
</evidence>
<evidence type="ECO:0000256" key="1">
    <source>
        <dbReference type="ARBA" id="ARBA00004651"/>
    </source>
</evidence>
<keyword evidence="5 6" id="KW-0472">Membrane</keyword>
<name>A0A4R3KP24_9SPHI</name>
<keyword evidence="2" id="KW-1003">Cell membrane</keyword>
<feature type="transmembrane region" description="Helical" evidence="6">
    <location>
        <begin position="298"/>
        <end position="319"/>
    </location>
</feature>
<feature type="transmembrane region" description="Helical" evidence="6">
    <location>
        <begin position="157"/>
        <end position="175"/>
    </location>
</feature>
<evidence type="ECO:0000313" key="8">
    <source>
        <dbReference type="Proteomes" id="UP000295807"/>
    </source>
</evidence>
<dbReference type="AlphaFoldDB" id="A0A4R3KP24"/>
<keyword evidence="3 6" id="KW-0812">Transmembrane</keyword>
<feature type="transmembrane region" description="Helical" evidence="6">
    <location>
        <begin position="42"/>
        <end position="68"/>
    </location>
</feature>
<feature type="transmembrane region" description="Helical" evidence="6">
    <location>
        <begin position="398"/>
        <end position="415"/>
    </location>
</feature>
<protein>
    <submittedName>
        <fullName evidence="7">O-antigen/teichoic acid export membrane protein</fullName>
    </submittedName>
</protein>
<gene>
    <name evidence="7" type="ORF">EDD80_11115</name>
</gene>
<feature type="transmembrane region" description="Helical" evidence="6">
    <location>
        <begin position="221"/>
        <end position="238"/>
    </location>
</feature>
<feature type="transmembrane region" description="Helical" evidence="6">
    <location>
        <begin position="457"/>
        <end position="475"/>
    </location>
</feature>
<keyword evidence="8" id="KW-1185">Reference proteome</keyword>
<feature type="transmembrane region" description="Helical" evidence="6">
    <location>
        <begin position="427"/>
        <end position="445"/>
    </location>
</feature>
<feature type="transmembrane region" description="Helical" evidence="6">
    <location>
        <begin position="12"/>
        <end position="30"/>
    </location>
</feature>
<dbReference type="GO" id="GO:0005886">
    <property type="term" value="C:plasma membrane"/>
    <property type="evidence" value="ECO:0007669"/>
    <property type="project" value="UniProtKB-SubCell"/>
</dbReference>
<comment type="subcellular location">
    <subcellularLocation>
        <location evidence="1">Cell membrane</location>
        <topology evidence="1">Multi-pass membrane protein</topology>
    </subcellularLocation>
</comment>
<feature type="transmembrane region" description="Helical" evidence="6">
    <location>
        <begin position="339"/>
        <end position="359"/>
    </location>
</feature>
<sequence length="495" mass="56439">MGIVKRQGFYNSVMIYAGLAMGYVNTILLIPRALDIEEAGLYGVFLSISLTFAQLPTSSITSLIGRFFPYFRSSDKKHKGFVSLAGTAALAVFALFAILFIALRKPVLEFYEKGSPFLGEYYYLVLPMAFFILWFSIFEVLARATYKTVFATFLREFFLKFASSAGLLLVLFGYMGFSSFLLYYILAYGLICVFLLFQLIASGEFRFSWKMNFSRQQGREFLRYGFYTMLAGTPWVLIQKIDLNILSHYALPAVLGGYYLYSNMSAAIGIPRNAMNKVTYQIVSDAWERNDLSKIDEIYRKTSVVQLLMGSLLFIGIIVNRDNLFSLMSNEDYFPYFPLFYFLGLGQLVDITGGLNAHIISISPRYRTGTLLVFLACIFCVGLNFLLVPVYGGMGATFVYFLTMLIYNFSTWWFLRKQYNLQPFSGKHLYILAFAGIAFLAGRYLPYLGHILIDLPVRSLLTTIVFAVPVLAFRVSEDVNEQFWQLLKKAGWKRS</sequence>
<comment type="caution">
    <text evidence="7">The sequence shown here is derived from an EMBL/GenBank/DDBJ whole genome shotgun (WGS) entry which is preliminary data.</text>
</comment>
<evidence type="ECO:0000256" key="5">
    <source>
        <dbReference type="ARBA" id="ARBA00023136"/>
    </source>
</evidence>
<evidence type="ECO:0000313" key="7">
    <source>
        <dbReference type="EMBL" id="TCS85613.1"/>
    </source>
</evidence>
<accession>A0A4R3KP24</accession>
<feature type="transmembrane region" description="Helical" evidence="6">
    <location>
        <begin position="80"/>
        <end position="101"/>
    </location>
</feature>
<evidence type="ECO:0000256" key="2">
    <source>
        <dbReference type="ARBA" id="ARBA00022475"/>
    </source>
</evidence>
<evidence type="ECO:0000256" key="4">
    <source>
        <dbReference type="ARBA" id="ARBA00022989"/>
    </source>
</evidence>
<feature type="transmembrane region" description="Helical" evidence="6">
    <location>
        <begin position="181"/>
        <end position="200"/>
    </location>
</feature>
<dbReference type="PANTHER" id="PTHR30250">
    <property type="entry name" value="PST FAMILY PREDICTED COLANIC ACID TRANSPORTER"/>
    <property type="match status" value="1"/>
</dbReference>
<dbReference type="OrthoDB" id="88014at2"/>
<feature type="transmembrane region" description="Helical" evidence="6">
    <location>
        <begin position="371"/>
        <end position="392"/>
    </location>
</feature>
<proteinExistence type="predicted"/>
<dbReference type="InterPro" id="IPR050833">
    <property type="entry name" value="Poly_Biosynth_Transport"/>
</dbReference>
<feature type="transmembrane region" description="Helical" evidence="6">
    <location>
        <begin position="250"/>
        <end position="270"/>
    </location>
</feature>
<reference evidence="7 8" key="1">
    <citation type="submission" date="2019-03" db="EMBL/GenBank/DDBJ databases">
        <title>Genomic Encyclopedia of Type Strains, Phase IV (KMG-IV): sequencing the most valuable type-strain genomes for metagenomic binning, comparative biology and taxonomic classification.</title>
        <authorList>
            <person name="Goeker M."/>
        </authorList>
    </citation>
    <scope>NUCLEOTIDE SEQUENCE [LARGE SCALE GENOMIC DNA]</scope>
    <source>
        <strain evidence="7 8">DSM 21100</strain>
    </source>
</reference>
<dbReference type="Proteomes" id="UP000295807">
    <property type="component" value="Unassembled WGS sequence"/>
</dbReference>
<feature type="transmembrane region" description="Helical" evidence="6">
    <location>
        <begin position="121"/>
        <end position="145"/>
    </location>
</feature>
<dbReference type="PANTHER" id="PTHR30250:SF11">
    <property type="entry name" value="O-ANTIGEN TRANSPORTER-RELATED"/>
    <property type="match status" value="1"/>
</dbReference>
<dbReference type="RefSeq" id="WP_132130040.1">
    <property type="nucleotide sequence ID" value="NZ_CP042432.1"/>
</dbReference>
<evidence type="ECO:0000256" key="6">
    <source>
        <dbReference type="SAM" id="Phobius"/>
    </source>
</evidence>
<organism evidence="7 8">
    <name type="scientific">Anseongella ginsenosidimutans</name>
    <dbReference type="NCBI Taxonomy" id="496056"/>
    <lineage>
        <taxon>Bacteria</taxon>
        <taxon>Pseudomonadati</taxon>
        <taxon>Bacteroidota</taxon>
        <taxon>Sphingobacteriia</taxon>
        <taxon>Sphingobacteriales</taxon>
        <taxon>Sphingobacteriaceae</taxon>
        <taxon>Anseongella</taxon>
    </lineage>
</organism>